<evidence type="ECO:0000256" key="7">
    <source>
        <dbReference type="HAMAP-Rule" id="MF_01695"/>
    </source>
</evidence>
<gene>
    <name evidence="7" type="primary">mshA</name>
    <name evidence="10" type="ORF">CLV35_0402</name>
</gene>
<feature type="binding site" evidence="7">
    <location>
        <position position="313"/>
    </location>
    <ligand>
        <name>UDP-N-acetyl-alpha-D-glucosamine</name>
        <dbReference type="ChEBI" id="CHEBI:57705"/>
    </ligand>
</feature>
<feature type="binding site" evidence="7">
    <location>
        <begin position="38"/>
        <end position="43"/>
    </location>
    <ligand>
        <name>1D-myo-inositol 3-phosphate</name>
        <dbReference type="ChEBI" id="CHEBI:58401"/>
    </ligand>
</feature>
<feature type="domain" description="Glycosyl transferase family 1" evidence="8">
    <location>
        <begin position="228"/>
        <end position="401"/>
    </location>
</feature>
<dbReference type="PANTHER" id="PTHR12526">
    <property type="entry name" value="GLYCOSYLTRANSFERASE"/>
    <property type="match status" value="1"/>
</dbReference>
<dbReference type="InterPro" id="IPR028098">
    <property type="entry name" value="Glyco_trans_4-like_N"/>
</dbReference>
<organism evidence="10 11">
    <name type="scientific">Motilibacter peucedani</name>
    <dbReference type="NCBI Taxonomy" id="598650"/>
    <lineage>
        <taxon>Bacteria</taxon>
        <taxon>Bacillati</taxon>
        <taxon>Actinomycetota</taxon>
        <taxon>Actinomycetes</taxon>
        <taxon>Motilibacterales</taxon>
        <taxon>Motilibacteraceae</taxon>
        <taxon>Motilibacter</taxon>
    </lineage>
</organism>
<dbReference type="GO" id="GO:0010125">
    <property type="term" value="P:mycothiol biosynthetic process"/>
    <property type="evidence" value="ECO:0007669"/>
    <property type="project" value="UniProtKB-UniRule"/>
</dbReference>
<dbReference type="AlphaFoldDB" id="A0A420XT45"/>
<dbReference type="InterPro" id="IPR001296">
    <property type="entry name" value="Glyco_trans_1"/>
</dbReference>
<feature type="binding site" evidence="7">
    <location>
        <position position="96"/>
    </location>
    <ligand>
        <name>1D-myo-inositol 3-phosphate</name>
        <dbReference type="ChEBI" id="CHEBI:58401"/>
    </ligand>
</feature>
<keyword evidence="11" id="KW-1185">Reference proteome</keyword>
<feature type="binding site" evidence="7">
    <location>
        <position position="153"/>
    </location>
    <ligand>
        <name>1D-myo-inositol 3-phosphate</name>
        <dbReference type="ChEBI" id="CHEBI:58401"/>
    </ligand>
</feature>
<keyword evidence="2 7" id="KW-0328">Glycosyltransferase</keyword>
<evidence type="ECO:0000256" key="2">
    <source>
        <dbReference type="ARBA" id="ARBA00022676"/>
    </source>
</evidence>
<sequence>MTRDLASPLRPRRRLRPARRVAMLSIHTSPLDQPGTGDAGGLNVYVVELSRRLAQLGVEVDIFTRATRVDLPHVVELAPGVLVRHVVAGPLEGLAKEDLPAQLCALAAGVLRVEAAHEPGRYDVVHSHYWLSGQVGWLAAERWRVPLVHTMHTMARVKNLTVGPDDRPEPLTREIGEVQVVEAADRLIANTDEEADELVQLYDADPARVDVVAPGVDLDTFRPHPRAAARRQVGLRPDALVLLFVGRVQPLKAPDVLVRATAELLAREPGLREHLQVVVCGGPSGAGLERPESLVSLARELGVDDVVRFQPPVPREELPLWYSAADLTVIPSRSESFGLVAIESQACGTPVVAASVGGLRTAVADGESGVLVPGHDPVAWAGAIGDLLASPARRAALGAGAARYAAGFGWARTAEMVADVYEHALEDARVPSAAAGG</sequence>
<dbReference type="HAMAP" id="MF_01695">
    <property type="entry name" value="MshA"/>
    <property type="match status" value="1"/>
</dbReference>
<evidence type="ECO:0000256" key="3">
    <source>
        <dbReference type="ARBA" id="ARBA00022679"/>
    </source>
</evidence>
<feature type="binding site" evidence="7">
    <location>
        <position position="322"/>
    </location>
    <ligand>
        <name>Mg(2+)</name>
        <dbReference type="ChEBI" id="CHEBI:18420"/>
    </ligand>
</feature>
<name>A0A420XT45_9ACTN</name>
<feature type="binding site" evidence="7">
    <location>
        <position position="343"/>
    </location>
    <ligand>
        <name>UDP-N-acetyl-alpha-D-glucosamine</name>
        <dbReference type="ChEBI" id="CHEBI:57705"/>
    </ligand>
</feature>
<feature type="binding site" evidence="7">
    <location>
        <position position="349"/>
    </location>
    <ligand>
        <name>Mg(2+)</name>
        <dbReference type="ChEBI" id="CHEBI:18420"/>
    </ligand>
</feature>
<dbReference type="GO" id="GO:0008375">
    <property type="term" value="F:acetylglucosaminyltransferase activity"/>
    <property type="evidence" value="ECO:0007669"/>
    <property type="project" value="UniProtKB-UniRule"/>
</dbReference>
<dbReference type="FunCoup" id="A0A420XT45">
    <property type="interactions" value="37"/>
</dbReference>
<comment type="function">
    <text evidence="7">Catalyzes the transfer of a N-acetyl-glucosamine moiety to 1D-myo-inositol 3-phosphate to produce 1D-myo-inositol 2-acetamido-2-deoxy-glucopyranoside 3-phosphate in the mycothiol biosynthesis pathway.</text>
</comment>
<feature type="domain" description="Glycosyltransferase subfamily 4-like N-terminal" evidence="9">
    <location>
        <begin position="40"/>
        <end position="219"/>
    </location>
</feature>
<evidence type="ECO:0000313" key="11">
    <source>
        <dbReference type="Proteomes" id="UP000281955"/>
    </source>
</evidence>
<feature type="binding site" evidence="7">
    <location>
        <begin position="33"/>
        <end position="34"/>
    </location>
    <ligand>
        <name>UDP-N-acetyl-alpha-D-glucosamine</name>
        <dbReference type="ChEBI" id="CHEBI:57705"/>
    </ligand>
</feature>
<dbReference type="EC" id="2.4.1.250" evidence="7"/>
<dbReference type="Proteomes" id="UP000281955">
    <property type="component" value="Unassembled WGS sequence"/>
</dbReference>
<dbReference type="InterPro" id="IPR017814">
    <property type="entry name" value="Mycothiol_biosynthesis_MshA"/>
</dbReference>
<comment type="caution">
    <text evidence="7">Lacks conserved residue(s) required for the propagation of feature annotation.</text>
</comment>
<feature type="binding site" evidence="7">
    <location>
        <position position="41"/>
    </location>
    <ligand>
        <name>UDP-N-acetyl-alpha-D-glucosamine</name>
        <dbReference type="ChEBI" id="CHEBI:57705"/>
    </ligand>
</feature>
<comment type="catalytic activity">
    <reaction evidence="6 7">
        <text>1D-myo-inositol 3-phosphate + UDP-N-acetyl-alpha-D-glucosamine = 1D-myo-inositol 2-acetamido-2-deoxy-alpha-D-glucopyranoside 3-phosphate + UDP + H(+)</text>
        <dbReference type="Rhea" id="RHEA:26188"/>
        <dbReference type="ChEBI" id="CHEBI:15378"/>
        <dbReference type="ChEBI" id="CHEBI:57705"/>
        <dbReference type="ChEBI" id="CHEBI:58223"/>
        <dbReference type="ChEBI" id="CHEBI:58401"/>
        <dbReference type="ChEBI" id="CHEBI:58892"/>
        <dbReference type="EC" id="2.4.1.250"/>
    </reaction>
</comment>
<feature type="binding site" evidence="7">
    <location>
        <position position="27"/>
    </location>
    <ligand>
        <name>1D-myo-inositol 3-phosphate</name>
        <dbReference type="ChEBI" id="CHEBI:58401"/>
    </ligand>
</feature>
<dbReference type="GO" id="GO:0102710">
    <property type="term" value="F:D-inositol-3-phosphate glycosyltransferase activity"/>
    <property type="evidence" value="ECO:0007669"/>
    <property type="project" value="UniProtKB-EC"/>
</dbReference>
<dbReference type="NCBIfam" id="TIGR03449">
    <property type="entry name" value="mycothiol_MshA"/>
    <property type="match status" value="1"/>
</dbReference>
<feature type="binding site" evidence="7">
    <location>
        <position position="335"/>
    </location>
    <ligand>
        <name>UDP-N-acetyl-alpha-D-glucosamine</name>
        <dbReference type="ChEBI" id="CHEBI:57705"/>
    </ligand>
</feature>
<feature type="binding site" evidence="7">
    <location>
        <position position="129"/>
    </location>
    <ligand>
        <name>1D-myo-inositol 3-phosphate</name>
        <dbReference type="ChEBI" id="CHEBI:58401"/>
    </ligand>
</feature>
<feature type="binding site" evidence="7">
    <location>
        <position position="247"/>
    </location>
    <ligand>
        <name>UDP-N-acetyl-alpha-D-glucosamine</name>
        <dbReference type="ChEBI" id="CHEBI:57705"/>
    </ligand>
</feature>
<keyword evidence="4 7" id="KW-0479">Metal-binding</keyword>
<evidence type="ECO:0000256" key="1">
    <source>
        <dbReference type="ARBA" id="ARBA00008449"/>
    </source>
</evidence>
<dbReference type="InParanoid" id="A0A420XT45"/>
<comment type="caution">
    <text evidence="10">The sequence shown here is derived from an EMBL/GenBank/DDBJ whole genome shotgun (WGS) entry which is preliminary data.</text>
</comment>
<comment type="similarity">
    <text evidence="1 7">Belongs to the glycosyltransferase group 1 family. MshA subfamily.</text>
</comment>
<feature type="binding site" evidence="7">
    <location>
        <position position="173"/>
    </location>
    <ligand>
        <name>1D-myo-inositol 3-phosphate</name>
        <dbReference type="ChEBI" id="CHEBI:58401"/>
    </ligand>
</feature>
<reference evidence="10 11" key="1">
    <citation type="submission" date="2018-10" db="EMBL/GenBank/DDBJ databases">
        <title>Genomic Encyclopedia of Archaeal and Bacterial Type Strains, Phase II (KMG-II): from individual species to whole genera.</title>
        <authorList>
            <person name="Goeker M."/>
        </authorList>
    </citation>
    <scope>NUCLEOTIDE SEQUENCE [LARGE SCALE GENOMIC DNA]</scope>
    <source>
        <strain evidence="10 11">RP-AC37</strain>
    </source>
</reference>
<evidence type="ECO:0000313" key="10">
    <source>
        <dbReference type="EMBL" id="RKS79984.1"/>
    </source>
</evidence>
<feature type="binding site" evidence="7">
    <location>
        <position position="252"/>
    </location>
    <ligand>
        <name>UDP-N-acetyl-alpha-D-glucosamine</name>
        <dbReference type="ChEBI" id="CHEBI:57705"/>
    </ligand>
</feature>
<comment type="subunit">
    <text evidence="7">Homodimer.</text>
</comment>
<proteinExistence type="inferred from homology"/>
<evidence type="ECO:0000259" key="9">
    <source>
        <dbReference type="Pfam" id="PF13439"/>
    </source>
</evidence>
<accession>A0A420XT45</accession>
<keyword evidence="5 7" id="KW-0460">Magnesium</keyword>
<dbReference type="EMBL" id="RBWV01000009">
    <property type="protein sequence ID" value="RKS79984.1"/>
    <property type="molecule type" value="Genomic_DNA"/>
</dbReference>
<dbReference type="SUPFAM" id="SSF53756">
    <property type="entry name" value="UDP-Glycosyltransferase/glycogen phosphorylase"/>
    <property type="match status" value="1"/>
</dbReference>
<feature type="binding site" evidence="7">
    <location>
        <position position="325"/>
    </location>
    <ligand>
        <name>Mg(2+)</name>
        <dbReference type="ChEBI" id="CHEBI:18420"/>
    </ligand>
</feature>
<dbReference type="Gene3D" id="3.40.50.2000">
    <property type="entry name" value="Glycogen Phosphorylase B"/>
    <property type="match status" value="2"/>
</dbReference>
<dbReference type="PANTHER" id="PTHR12526:SF510">
    <property type="entry name" value="D-INOSITOL 3-PHOSPHATE GLYCOSYLTRANSFERASE"/>
    <property type="match status" value="1"/>
</dbReference>
<evidence type="ECO:0000256" key="5">
    <source>
        <dbReference type="ARBA" id="ARBA00022842"/>
    </source>
</evidence>
<evidence type="ECO:0000256" key="6">
    <source>
        <dbReference type="ARBA" id="ARBA00048131"/>
    </source>
</evidence>
<dbReference type="Pfam" id="PF13439">
    <property type="entry name" value="Glyco_transf_4"/>
    <property type="match status" value="1"/>
</dbReference>
<evidence type="ECO:0000259" key="8">
    <source>
        <dbReference type="Pfam" id="PF00534"/>
    </source>
</evidence>
<dbReference type="Pfam" id="PF00534">
    <property type="entry name" value="Glycos_transf_1"/>
    <property type="match status" value="1"/>
</dbReference>
<keyword evidence="3 7" id="KW-0808">Transferase</keyword>
<protein>
    <recommendedName>
        <fullName evidence="7">D-inositol-3-phosphate glycosyltransferase</fullName>
        <ecNumber evidence="7">2.4.1.250</ecNumber>
    </recommendedName>
    <alternativeName>
        <fullName evidence="7">N-acetylglucosamine-inositol-phosphate N-acetylglucosaminyltransferase</fullName>
        <shortName evidence="7">GlcNAc-Ins-P N-acetylglucosaminyltransferase</shortName>
    </alternativeName>
</protein>
<evidence type="ECO:0000256" key="4">
    <source>
        <dbReference type="ARBA" id="ARBA00022723"/>
    </source>
</evidence>
<dbReference type="GO" id="GO:0000287">
    <property type="term" value="F:magnesium ion binding"/>
    <property type="evidence" value="ECO:0007669"/>
    <property type="project" value="UniProtKB-UniRule"/>
</dbReference>